<evidence type="ECO:0000313" key="5">
    <source>
        <dbReference type="Proteomes" id="UP000631181"/>
    </source>
</evidence>
<dbReference type="Pfam" id="PF09807">
    <property type="entry name" value="ELP6"/>
    <property type="match status" value="1"/>
</dbReference>
<evidence type="ECO:0000256" key="3">
    <source>
        <dbReference type="SAM" id="MobiDB-lite"/>
    </source>
</evidence>
<dbReference type="UniPathway" id="UPA00988"/>
<dbReference type="Gene3D" id="3.40.50.300">
    <property type="entry name" value="P-loop containing nucleotide triphosphate hydrolases"/>
    <property type="match status" value="1"/>
</dbReference>
<keyword evidence="5" id="KW-1185">Reference proteome</keyword>
<evidence type="ECO:0000256" key="2">
    <source>
        <dbReference type="ARBA" id="ARBA00008837"/>
    </source>
</evidence>
<gene>
    <name evidence="4" type="ORF">PECM_001193</name>
</gene>
<comment type="caution">
    <text evidence="4">The sequence shown here is derived from an EMBL/GenBank/DDBJ whole genome shotgun (WGS) entry which is preliminary data.</text>
</comment>
<dbReference type="OrthoDB" id="9995306at2759"/>
<comment type="pathway">
    <text evidence="1">tRNA modification; 5-methoxycarbonylmethyl-2-thiouridine-tRNA biosynthesis.</text>
</comment>
<reference evidence="4" key="1">
    <citation type="journal article" date="2020" name="Front. Microbiol.">
        <title>Gene regulatory networks of Penicillium echinulatum 2HH and Penicillium oxalicum 114-2 inferred by a computational biology approach.</title>
        <authorList>
            <person name="Lenz A.R."/>
            <person name="Galan-Vasquez E."/>
            <person name="Balbinot E."/>
            <person name="De Abreu F.P."/>
            <person name="De Oliveira N.S."/>
            <person name="Da Rosa L.O."/>
            <person name="De Avila E Silva S."/>
            <person name="Camassola M."/>
            <person name="Dillon A.J.P."/>
            <person name="Perez-Rueda E."/>
        </authorList>
    </citation>
    <scope>NUCLEOTIDE SEQUENCE</scope>
    <source>
        <strain evidence="4">S1M29</strain>
    </source>
</reference>
<dbReference type="AlphaFoldDB" id="A0A8J8W840"/>
<evidence type="ECO:0000256" key="1">
    <source>
        <dbReference type="ARBA" id="ARBA00005043"/>
    </source>
</evidence>
<dbReference type="InterPro" id="IPR018627">
    <property type="entry name" value="ELP6"/>
</dbReference>
<proteinExistence type="inferred from homology"/>
<sequence length="344" mass="37006">MPSQPPLPPLLTPYLSDQPESSLTVISSVLGATSNWLVLRYLHASLSNTANSNISPESDGSIGSTSRRVVLVSFMRSWDFWKTEAKRLGLDLARLRDKRQFVFVDGLSELFTPPASASSSTVPIGSATHATLPLRNRPTPVPGRGPLAAGSLDRSAPNRPVQGDASNSVKLHFRGRGITALDAIEKDIISELDRQRASSDENEELLLIIDQLDLLLAATGPGLGIGATEMADWVMGLQQHAHATVLTIAADSPLIHNAATNVHGDRTPIETEHAALALGLAHRARTVMQLRMLETGAARDVSGVLRISRGGGWNGEAKHSLDEKELLYYIQRDGGLRVFGRGES</sequence>
<dbReference type="PANTHER" id="PTHR16184">
    <property type="entry name" value="ELONGATOR COMPLEX PROTEIN 6"/>
    <property type="match status" value="1"/>
</dbReference>
<dbReference type="Proteomes" id="UP000631181">
    <property type="component" value="Unassembled WGS sequence"/>
</dbReference>
<accession>A0A8J8W840</accession>
<dbReference type="GO" id="GO:0002098">
    <property type="term" value="P:tRNA wobble uridine modification"/>
    <property type="evidence" value="ECO:0007669"/>
    <property type="project" value="InterPro"/>
</dbReference>
<name>A0A8J8W840_9EURO</name>
<evidence type="ECO:0000313" key="4">
    <source>
        <dbReference type="EMBL" id="KAF7718771.1"/>
    </source>
</evidence>
<dbReference type="EMBL" id="WIWV01000012">
    <property type="protein sequence ID" value="KAF7718771.1"/>
    <property type="molecule type" value="Genomic_DNA"/>
</dbReference>
<protein>
    <submittedName>
        <fullName evidence="4">Elongator complex protein 6</fullName>
    </submittedName>
</protein>
<dbReference type="PANTHER" id="PTHR16184:SF6">
    <property type="entry name" value="ELONGATOR COMPLEX PROTEIN 6"/>
    <property type="match status" value="1"/>
</dbReference>
<comment type="similarity">
    <text evidence="2">Belongs to the ELP6 family.</text>
</comment>
<dbReference type="InterPro" id="IPR027417">
    <property type="entry name" value="P-loop_NTPase"/>
</dbReference>
<feature type="region of interest" description="Disordered" evidence="3">
    <location>
        <begin position="130"/>
        <end position="166"/>
    </location>
</feature>
<dbReference type="GO" id="GO:0033588">
    <property type="term" value="C:elongator holoenzyme complex"/>
    <property type="evidence" value="ECO:0007669"/>
    <property type="project" value="InterPro"/>
</dbReference>
<dbReference type="CDD" id="cd19495">
    <property type="entry name" value="Elp6"/>
    <property type="match status" value="1"/>
</dbReference>
<organism evidence="4 5">
    <name type="scientific">Penicillium ucsense</name>
    <dbReference type="NCBI Taxonomy" id="2839758"/>
    <lineage>
        <taxon>Eukaryota</taxon>
        <taxon>Fungi</taxon>
        <taxon>Dikarya</taxon>
        <taxon>Ascomycota</taxon>
        <taxon>Pezizomycotina</taxon>
        <taxon>Eurotiomycetes</taxon>
        <taxon>Eurotiomycetidae</taxon>
        <taxon>Eurotiales</taxon>
        <taxon>Aspergillaceae</taxon>
        <taxon>Penicillium</taxon>
    </lineage>
</organism>